<dbReference type="Proteomes" id="UP000043764">
    <property type="component" value="Unassembled WGS sequence"/>
</dbReference>
<protein>
    <submittedName>
        <fullName evidence="2">Uncharacterized protein</fullName>
    </submittedName>
</protein>
<organism evidence="2 3">
    <name type="scientific">Phaeobacter italicus</name>
    <dbReference type="NCBI Taxonomy" id="481446"/>
    <lineage>
        <taxon>Bacteria</taxon>
        <taxon>Pseudomonadati</taxon>
        <taxon>Pseudomonadota</taxon>
        <taxon>Alphaproteobacteria</taxon>
        <taxon>Rhodobacterales</taxon>
        <taxon>Roseobacteraceae</taxon>
        <taxon>Phaeobacter</taxon>
    </lineage>
</organism>
<sequence>MGNEHFSLSLNAFSVLKASFASNHAEISDLVEDAEFDELHSQETIQRSQQALLSPIARLDQELSWLPELSNTQINEIGSLLEAGRIADLREAIAFLPDLPKANVFAHLCGTNSADETLLQDLLRAWDDVDQLSLLQFLNTQRQAAGFPQVERSQLAASINVLESTHARSAALSVWRLGEPGKVMESLVEAELKKGRASRILAEFVREYDILSEPHLARISEAIDQQIELARQPSCQLEAVTSEIAELLRQWDDVNQPVQVFEQHQGHEEGRSKQIYEKLRLLCLELANERGEFRHAKRLSEALLHTFPELESVAEVLKGDVEALENLDEQQKQFAVLEPLVAACEAAKSQVPKLKSALQKSGFAPARRGAVKDIFAAFDTAAKAPGAGDAAFLVVRDLALFVNNDRNDPETAFRLIDGLIAYHGAKPSQDVRNKLVEERSVLHRNWKMPELDRQSGNLGGMAAVVDEMLKYATGNDRTELMQLKSRIERKQAGKKVKWLIYGGIAAVIGFFVIADELDRPTSRTSYQPTTTYQPSTPRQTTTSPSTTTTAETRPPIGQGLALSRAQVRYCVFQGERLEAMRSMTTTNYQISQFNALIDDYNSRCSNYRYTSGVLSSVRREAQGKTAEFTADARRIVASW</sequence>
<name>A0A0H5D5M0_9RHOB</name>
<keyword evidence="3" id="KW-1185">Reference proteome</keyword>
<feature type="compositionally biased region" description="Low complexity" evidence="1">
    <location>
        <begin position="523"/>
        <end position="549"/>
    </location>
</feature>
<proteinExistence type="predicted"/>
<evidence type="ECO:0000313" key="3">
    <source>
        <dbReference type="Proteomes" id="UP000043764"/>
    </source>
</evidence>
<reference evidence="3" key="1">
    <citation type="submission" date="2015-05" db="EMBL/GenBank/DDBJ databases">
        <authorList>
            <person name="Rodrigo-Torres Lidia"/>
            <person name="Arahal R.David."/>
        </authorList>
    </citation>
    <scope>NUCLEOTIDE SEQUENCE [LARGE SCALE GENOMIC DNA]</scope>
    <source>
        <strain evidence="3">CECT 7321</strain>
    </source>
</reference>
<accession>A0A0H5D5M0</accession>
<evidence type="ECO:0000313" key="2">
    <source>
        <dbReference type="EMBL" id="CRL12482.1"/>
    </source>
</evidence>
<dbReference type="EMBL" id="CVRL01000041">
    <property type="protein sequence ID" value="CRL12482.1"/>
    <property type="molecule type" value="Genomic_DNA"/>
</dbReference>
<dbReference type="AlphaFoldDB" id="A0A0H5D5M0"/>
<gene>
    <name evidence="2" type="ORF">NIT7321_03359</name>
</gene>
<feature type="region of interest" description="Disordered" evidence="1">
    <location>
        <begin position="523"/>
        <end position="555"/>
    </location>
</feature>
<evidence type="ECO:0000256" key="1">
    <source>
        <dbReference type="SAM" id="MobiDB-lite"/>
    </source>
</evidence>
<dbReference type="RefSeq" id="WP_050674155.1">
    <property type="nucleotide sequence ID" value="NZ_CVRL01000041.1"/>
</dbReference>